<sequence length="270" mass="30644">MPSPFPGMDPYLENPVLWPGVHQGLITYIRAALNAVLPPRYVADIGERVYIVQPERSVYPDVVVLEHPITQPQTEQGSRGTTTAVAIASDPPLVLTYEPVEIREVFVEILPVGEESRVVTVIEVLSYSDKTPGHEGRKLYLTKQQEILKSQTHLIEIDLLRTGEHTVAVSREQLLKKCKWDYLVCLHRGGEGNRFEVWPITVRQRLPRIHVPLADGDPDVVLDLQAVFDRCYDEGAYARRIDYRRDPPIPLEGEDAEWADKLLREKGLRG</sequence>
<evidence type="ECO:0008006" key="3">
    <source>
        <dbReference type="Google" id="ProtNLM"/>
    </source>
</evidence>
<dbReference type="EMBL" id="BEHT01000014">
    <property type="protein sequence ID" value="GBC98709.1"/>
    <property type="molecule type" value="Genomic_DNA"/>
</dbReference>
<dbReference type="Proteomes" id="UP000236173">
    <property type="component" value="Unassembled WGS sequence"/>
</dbReference>
<proteinExistence type="predicted"/>
<dbReference type="InterPro" id="IPR025132">
    <property type="entry name" value="DUF4058"/>
</dbReference>
<protein>
    <recommendedName>
        <fullName evidence="3">DUF4058 domain-containing protein</fullName>
    </recommendedName>
</protein>
<comment type="caution">
    <text evidence="1">The sequence shown here is derived from an EMBL/GenBank/DDBJ whole genome shotgun (WGS) entry which is preliminary data.</text>
</comment>
<name>A0A2H5XBZ8_9BACT</name>
<evidence type="ECO:0000313" key="1">
    <source>
        <dbReference type="EMBL" id="GBC98709.1"/>
    </source>
</evidence>
<evidence type="ECO:0000313" key="2">
    <source>
        <dbReference type="Proteomes" id="UP000236173"/>
    </source>
</evidence>
<organism evidence="1 2">
    <name type="scientific">Candidatus Fervidibacter japonicus</name>
    <dbReference type="NCBI Taxonomy" id="2035412"/>
    <lineage>
        <taxon>Bacteria</taxon>
        <taxon>Candidatus Fervidibacterota</taxon>
        <taxon>Candidatus Fervidibacter</taxon>
    </lineage>
</organism>
<dbReference type="AlphaFoldDB" id="A0A2H5XBZ8"/>
<accession>A0A2H5XBZ8</accession>
<reference evidence="2" key="1">
    <citation type="submission" date="2017-09" db="EMBL/GenBank/DDBJ databases">
        <title>Metaegenomics of thermophilic ammonia-oxidizing enrichment culture.</title>
        <authorList>
            <person name="Kato S."/>
            <person name="Suzuki K."/>
        </authorList>
    </citation>
    <scope>NUCLEOTIDE SEQUENCE [LARGE SCALE GENOMIC DNA]</scope>
</reference>
<gene>
    <name evidence="1" type="ORF">HRbin17_01223</name>
</gene>
<dbReference type="Pfam" id="PF13267">
    <property type="entry name" value="DUF4058"/>
    <property type="match status" value="1"/>
</dbReference>